<comment type="caution">
    <text evidence="12">The sequence shown here is derived from an EMBL/GenBank/DDBJ whole genome shotgun (WGS) entry which is preliminary data.</text>
</comment>
<evidence type="ECO:0000256" key="6">
    <source>
        <dbReference type="ARBA" id="ARBA00022430"/>
    </source>
</evidence>
<keyword evidence="13" id="KW-1185">Reference proteome</keyword>
<protein>
    <recommendedName>
        <fullName evidence="10">3-isopropylmalate dehydratase small subunit</fullName>
        <ecNumber evidence="10">4.2.1.33</ecNumber>
    </recommendedName>
    <alternativeName>
        <fullName evidence="10">Alpha-IPM isomerase</fullName>
        <shortName evidence="10">IPMI</shortName>
    </alternativeName>
    <alternativeName>
        <fullName evidence="10">Isopropylmalate isomerase</fullName>
    </alternativeName>
</protein>
<keyword evidence="8 10" id="KW-0456">Lyase</keyword>
<dbReference type="CDD" id="cd01577">
    <property type="entry name" value="IPMI_Swivel"/>
    <property type="match status" value="1"/>
</dbReference>
<dbReference type="NCBIfam" id="NF002458">
    <property type="entry name" value="PRK01641.1"/>
    <property type="match status" value="1"/>
</dbReference>
<dbReference type="Gene3D" id="3.20.19.10">
    <property type="entry name" value="Aconitase, domain 4"/>
    <property type="match status" value="1"/>
</dbReference>
<accession>A0A8J2Y3E8</accession>
<evidence type="ECO:0000256" key="7">
    <source>
        <dbReference type="ARBA" id="ARBA00022605"/>
    </source>
</evidence>
<evidence type="ECO:0000256" key="9">
    <source>
        <dbReference type="ARBA" id="ARBA00023304"/>
    </source>
</evidence>
<comment type="pathway">
    <text evidence="3 10">Amino-acid biosynthesis; L-leucine biosynthesis; L-leucine from 3-methyl-2-oxobutanoate: step 2/4.</text>
</comment>
<dbReference type="PANTHER" id="PTHR43345:SF5">
    <property type="entry name" value="3-ISOPROPYLMALATE DEHYDRATASE SMALL SUBUNIT"/>
    <property type="match status" value="1"/>
</dbReference>
<evidence type="ECO:0000256" key="8">
    <source>
        <dbReference type="ARBA" id="ARBA00023239"/>
    </source>
</evidence>
<evidence type="ECO:0000313" key="13">
    <source>
        <dbReference type="Proteomes" id="UP000613582"/>
    </source>
</evidence>
<evidence type="ECO:0000256" key="1">
    <source>
        <dbReference type="ARBA" id="ARBA00000491"/>
    </source>
</evidence>
<reference evidence="12" key="2">
    <citation type="submission" date="2020-09" db="EMBL/GenBank/DDBJ databases">
        <authorList>
            <person name="Sun Q."/>
            <person name="Zhou Y."/>
        </authorList>
    </citation>
    <scope>NUCLEOTIDE SEQUENCE</scope>
    <source>
        <strain evidence="12">CGMCC 1.12921</strain>
    </source>
</reference>
<dbReference type="PANTHER" id="PTHR43345">
    <property type="entry name" value="3-ISOPROPYLMALATE DEHYDRATASE SMALL SUBUNIT 2-RELATED-RELATED"/>
    <property type="match status" value="1"/>
</dbReference>
<comment type="subunit">
    <text evidence="5 10">Heterodimer of LeuC and LeuD.</text>
</comment>
<keyword evidence="9 10" id="KW-0100">Branched-chain amino acid biosynthesis</keyword>
<dbReference type="EMBL" id="BMGH01000001">
    <property type="protein sequence ID" value="GGD03487.1"/>
    <property type="molecule type" value="Genomic_DNA"/>
</dbReference>
<dbReference type="InterPro" id="IPR000573">
    <property type="entry name" value="AconitaseA/IPMdHydase_ssu_swvl"/>
</dbReference>
<sequence length="200" mass="22243">MEPFTILTAVATPFYRSNVDTDVIIPAEHLKTISRTGLGKYCFETVRYDENGNLRNSSPFDRPPYDKSKVLIAGPNFGCGSSREHAVWALMDLGYRCVIAPGFADIFFGNAIKNGLLLITLPESDIQELLKKATGRQFTVDLEAQTVVAPDGTVTDFEIDAYRKERLLGGLDEIALTLQDADAITAFEERDKMARPWLYA</sequence>
<comment type="function">
    <text evidence="2 10">Catalyzes the isomerization between 2-isopropylmalate and 3-isopropylmalate, via the formation of 2-isopropylmaleate.</text>
</comment>
<evidence type="ECO:0000256" key="2">
    <source>
        <dbReference type="ARBA" id="ARBA00002695"/>
    </source>
</evidence>
<dbReference type="GO" id="GO:0009316">
    <property type="term" value="C:3-isopropylmalate dehydratase complex"/>
    <property type="evidence" value="ECO:0007669"/>
    <property type="project" value="InterPro"/>
</dbReference>
<dbReference type="FunFam" id="3.20.19.10:FF:000003">
    <property type="entry name" value="3-isopropylmalate dehydratase small subunit"/>
    <property type="match status" value="1"/>
</dbReference>
<dbReference type="InterPro" id="IPR050075">
    <property type="entry name" value="LeuD"/>
</dbReference>
<dbReference type="SUPFAM" id="SSF52016">
    <property type="entry name" value="LeuD/IlvD-like"/>
    <property type="match status" value="1"/>
</dbReference>
<proteinExistence type="inferred from homology"/>
<dbReference type="UniPathway" id="UPA00048">
    <property type="reaction ID" value="UER00071"/>
</dbReference>
<dbReference type="InterPro" id="IPR004431">
    <property type="entry name" value="3-IsopropMal_deHydase_ssu"/>
</dbReference>
<dbReference type="NCBIfam" id="TIGR00171">
    <property type="entry name" value="leuD"/>
    <property type="match status" value="1"/>
</dbReference>
<evidence type="ECO:0000259" key="11">
    <source>
        <dbReference type="Pfam" id="PF00694"/>
    </source>
</evidence>
<evidence type="ECO:0000256" key="10">
    <source>
        <dbReference type="HAMAP-Rule" id="MF_01031"/>
    </source>
</evidence>
<comment type="catalytic activity">
    <reaction evidence="1 10">
        <text>(2R,3S)-3-isopropylmalate = (2S)-2-isopropylmalate</text>
        <dbReference type="Rhea" id="RHEA:32287"/>
        <dbReference type="ChEBI" id="CHEBI:1178"/>
        <dbReference type="ChEBI" id="CHEBI:35121"/>
        <dbReference type="EC" id="4.2.1.33"/>
    </reaction>
</comment>
<evidence type="ECO:0000313" key="12">
    <source>
        <dbReference type="EMBL" id="GGD03487.1"/>
    </source>
</evidence>
<evidence type="ECO:0000256" key="4">
    <source>
        <dbReference type="ARBA" id="ARBA00009845"/>
    </source>
</evidence>
<evidence type="ECO:0000256" key="5">
    <source>
        <dbReference type="ARBA" id="ARBA00011271"/>
    </source>
</evidence>
<dbReference type="Pfam" id="PF00694">
    <property type="entry name" value="Aconitase_C"/>
    <property type="match status" value="1"/>
</dbReference>
<comment type="similarity">
    <text evidence="4 10">Belongs to the LeuD family. LeuD type 1 subfamily.</text>
</comment>
<dbReference type="HAMAP" id="MF_01031">
    <property type="entry name" value="LeuD_type1"/>
    <property type="match status" value="1"/>
</dbReference>
<reference evidence="12" key="1">
    <citation type="journal article" date="2014" name="Int. J. Syst. Evol. Microbiol.">
        <title>Complete genome sequence of Corynebacterium casei LMG S-19264T (=DSM 44701T), isolated from a smear-ripened cheese.</title>
        <authorList>
            <consortium name="US DOE Joint Genome Institute (JGI-PGF)"/>
            <person name="Walter F."/>
            <person name="Albersmeier A."/>
            <person name="Kalinowski J."/>
            <person name="Ruckert C."/>
        </authorList>
    </citation>
    <scope>NUCLEOTIDE SEQUENCE</scope>
    <source>
        <strain evidence="12">CGMCC 1.12921</strain>
    </source>
</reference>
<keyword evidence="7 10" id="KW-0028">Amino-acid biosynthesis</keyword>
<dbReference type="EC" id="4.2.1.33" evidence="10"/>
<dbReference type="AlphaFoldDB" id="A0A8J2Y3E8"/>
<dbReference type="InterPro" id="IPR033940">
    <property type="entry name" value="IPMI_Swivel"/>
</dbReference>
<dbReference type="InterPro" id="IPR015928">
    <property type="entry name" value="Aconitase/3IPM_dehydase_swvl"/>
</dbReference>
<evidence type="ECO:0000256" key="3">
    <source>
        <dbReference type="ARBA" id="ARBA00004729"/>
    </source>
</evidence>
<dbReference type="RefSeq" id="WP_188160229.1">
    <property type="nucleotide sequence ID" value="NZ_BMGH01000001.1"/>
</dbReference>
<feature type="domain" description="Aconitase A/isopropylmalate dehydratase small subunit swivel" evidence="11">
    <location>
        <begin position="1"/>
        <end position="123"/>
    </location>
</feature>
<dbReference type="GO" id="GO:0009098">
    <property type="term" value="P:L-leucine biosynthetic process"/>
    <property type="evidence" value="ECO:0007669"/>
    <property type="project" value="UniProtKB-UniRule"/>
</dbReference>
<gene>
    <name evidence="10 12" type="primary">leuD</name>
    <name evidence="12" type="ORF">GCM10011342_10610</name>
</gene>
<keyword evidence="6 10" id="KW-0432">Leucine biosynthesis</keyword>
<dbReference type="Proteomes" id="UP000613582">
    <property type="component" value="Unassembled WGS sequence"/>
</dbReference>
<organism evidence="12 13">
    <name type="scientific">Aquisalinus flavus</name>
    <dbReference type="NCBI Taxonomy" id="1526572"/>
    <lineage>
        <taxon>Bacteria</taxon>
        <taxon>Pseudomonadati</taxon>
        <taxon>Pseudomonadota</taxon>
        <taxon>Alphaproteobacteria</taxon>
        <taxon>Parvularculales</taxon>
        <taxon>Parvularculaceae</taxon>
        <taxon>Aquisalinus</taxon>
    </lineage>
</organism>
<dbReference type="GO" id="GO:0003861">
    <property type="term" value="F:3-isopropylmalate dehydratase activity"/>
    <property type="evidence" value="ECO:0007669"/>
    <property type="project" value="UniProtKB-UniRule"/>
</dbReference>
<name>A0A8J2Y3E8_9PROT</name>